<sequence>MSLNAYICVEFLPEANAEELSRKKEVRFPKPVTTRRVVGYRDQKQIDTRRQKRQDRLGDPAPTQPSEIDDPETSPETERDINETTQPEDIGD</sequence>
<proteinExistence type="predicted"/>
<reference evidence="4" key="1">
    <citation type="submission" date="2017-02" db="UniProtKB">
        <authorList>
            <consortium name="WormBaseParasite"/>
        </authorList>
    </citation>
    <scope>IDENTIFICATION</scope>
</reference>
<gene>
    <name evidence="2" type="ORF">EVEC_LOCUS11718</name>
</gene>
<feature type="compositionally biased region" description="Basic and acidic residues" evidence="1">
    <location>
        <begin position="39"/>
        <end position="58"/>
    </location>
</feature>
<protein>
    <submittedName>
        <fullName evidence="4">KID domain-containing protein</fullName>
    </submittedName>
</protein>
<feature type="region of interest" description="Disordered" evidence="1">
    <location>
        <begin position="36"/>
        <end position="92"/>
    </location>
</feature>
<organism evidence="4">
    <name type="scientific">Enterobius vermicularis</name>
    <name type="common">Human pinworm</name>
    <dbReference type="NCBI Taxonomy" id="51028"/>
    <lineage>
        <taxon>Eukaryota</taxon>
        <taxon>Metazoa</taxon>
        <taxon>Ecdysozoa</taxon>
        <taxon>Nematoda</taxon>
        <taxon>Chromadorea</taxon>
        <taxon>Rhabditida</taxon>
        <taxon>Spirurina</taxon>
        <taxon>Oxyuridomorpha</taxon>
        <taxon>Oxyuroidea</taxon>
        <taxon>Oxyuridae</taxon>
        <taxon>Enterobius</taxon>
    </lineage>
</organism>
<accession>A0A0N4VNH1</accession>
<keyword evidence="3" id="KW-1185">Reference proteome</keyword>
<evidence type="ECO:0000313" key="2">
    <source>
        <dbReference type="EMBL" id="VDD96967.1"/>
    </source>
</evidence>
<dbReference type="Proteomes" id="UP000274131">
    <property type="component" value="Unassembled WGS sequence"/>
</dbReference>
<evidence type="ECO:0000313" key="3">
    <source>
        <dbReference type="Proteomes" id="UP000274131"/>
    </source>
</evidence>
<evidence type="ECO:0000256" key="1">
    <source>
        <dbReference type="SAM" id="MobiDB-lite"/>
    </source>
</evidence>
<dbReference type="WBParaSite" id="EVEC_0001252701-mRNA-1">
    <property type="protein sequence ID" value="EVEC_0001252701-mRNA-1"/>
    <property type="gene ID" value="EVEC_0001252701"/>
</dbReference>
<dbReference type="EMBL" id="UXUI01012562">
    <property type="protein sequence ID" value="VDD96967.1"/>
    <property type="molecule type" value="Genomic_DNA"/>
</dbReference>
<name>A0A0N4VNH1_ENTVE</name>
<evidence type="ECO:0000313" key="4">
    <source>
        <dbReference type="WBParaSite" id="EVEC_0001252701-mRNA-1"/>
    </source>
</evidence>
<reference evidence="2 3" key="2">
    <citation type="submission" date="2018-10" db="EMBL/GenBank/DDBJ databases">
        <authorList>
            <consortium name="Pathogen Informatics"/>
        </authorList>
    </citation>
    <scope>NUCLEOTIDE SEQUENCE [LARGE SCALE GENOMIC DNA]</scope>
</reference>
<dbReference type="AlphaFoldDB" id="A0A0N4VNH1"/>
<feature type="compositionally biased region" description="Polar residues" evidence="1">
    <location>
        <begin position="83"/>
        <end position="92"/>
    </location>
</feature>